<accession>A0A8H4LWT9</accession>
<reference evidence="2 3" key="1">
    <citation type="journal article" date="2020" name="Genome Biol. Evol.">
        <title>A new high-quality draft genome assembly of the Chinese cordyceps Ophiocordyceps sinensis.</title>
        <authorList>
            <person name="Shu R."/>
            <person name="Zhang J."/>
            <person name="Meng Q."/>
            <person name="Zhang H."/>
            <person name="Zhou G."/>
            <person name="Li M."/>
            <person name="Wu P."/>
            <person name="Zhao Y."/>
            <person name="Chen C."/>
            <person name="Qin Q."/>
        </authorList>
    </citation>
    <scope>NUCLEOTIDE SEQUENCE [LARGE SCALE GENOMIC DNA]</scope>
    <source>
        <strain evidence="2 3">IOZ07</strain>
    </source>
</reference>
<comment type="caution">
    <text evidence="2">The sequence shown here is derived from an EMBL/GenBank/DDBJ whole genome shotgun (WGS) entry which is preliminary data.</text>
</comment>
<dbReference type="SMART" id="SM00027">
    <property type="entry name" value="EH"/>
    <property type="match status" value="1"/>
</dbReference>
<evidence type="ECO:0000313" key="2">
    <source>
        <dbReference type="EMBL" id="KAF4506357.1"/>
    </source>
</evidence>
<organism evidence="2 3">
    <name type="scientific">Ophiocordyceps sinensis</name>
    <dbReference type="NCBI Taxonomy" id="72228"/>
    <lineage>
        <taxon>Eukaryota</taxon>
        <taxon>Fungi</taxon>
        <taxon>Dikarya</taxon>
        <taxon>Ascomycota</taxon>
        <taxon>Pezizomycotina</taxon>
        <taxon>Sordariomycetes</taxon>
        <taxon>Hypocreomycetidae</taxon>
        <taxon>Hypocreales</taxon>
        <taxon>Ophiocordycipitaceae</taxon>
        <taxon>Ophiocordyceps</taxon>
    </lineage>
</organism>
<dbReference type="AlphaFoldDB" id="A0A8H4LWT9"/>
<dbReference type="Pfam" id="PF12763">
    <property type="entry name" value="EH"/>
    <property type="match status" value="1"/>
</dbReference>
<evidence type="ECO:0000259" key="1">
    <source>
        <dbReference type="PROSITE" id="PS50031"/>
    </source>
</evidence>
<gene>
    <name evidence="2" type="ORF">G6O67_006451</name>
</gene>
<feature type="domain" description="EH" evidence="1">
    <location>
        <begin position="5"/>
        <end position="102"/>
    </location>
</feature>
<evidence type="ECO:0000313" key="3">
    <source>
        <dbReference type="Proteomes" id="UP000557566"/>
    </source>
</evidence>
<dbReference type="PANTHER" id="PTHR11216:SF31">
    <property type="entry name" value="AT21416P"/>
    <property type="match status" value="1"/>
</dbReference>
<protein>
    <recommendedName>
        <fullName evidence="1">EH domain-containing protein</fullName>
    </recommendedName>
</protein>
<keyword evidence="3" id="KW-1185">Reference proteome</keyword>
<dbReference type="OrthoDB" id="10045710at2759"/>
<name>A0A8H4LWT9_9HYPO</name>
<dbReference type="InterPro" id="IPR011992">
    <property type="entry name" value="EF-hand-dom_pair"/>
</dbReference>
<dbReference type="CDD" id="cd00052">
    <property type="entry name" value="EH"/>
    <property type="match status" value="1"/>
</dbReference>
<proteinExistence type="predicted"/>
<sequence length="119" mass="13567">MTDRERKRYEAVWASNRGWLLQRPGSAGGSGSGDVSECVANVVVRDLWRRSRLPEDELAEVWELVDRGKQGMLTRPEFVVGMWLIDQRLRGRKLPHKVSDSLWGSANGLTVKKPKVRHT</sequence>
<dbReference type="Gene3D" id="1.10.238.10">
    <property type="entry name" value="EF-hand"/>
    <property type="match status" value="1"/>
</dbReference>
<dbReference type="Proteomes" id="UP000557566">
    <property type="component" value="Unassembled WGS sequence"/>
</dbReference>
<dbReference type="PROSITE" id="PS50031">
    <property type="entry name" value="EH"/>
    <property type="match status" value="1"/>
</dbReference>
<dbReference type="InterPro" id="IPR000261">
    <property type="entry name" value="EH_dom"/>
</dbReference>
<dbReference type="EMBL" id="JAAVMX010000007">
    <property type="protein sequence ID" value="KAF4506357.1"/>
    <property type="molecule type" value="Genomic_DNA"/>
</dbReference>
<dbReference type="GO" id="GO:0005737">
    <property type="term" value="C:cytoplasm"/>
    <property type="evidence" value="ECO:0007669"/>
    <property type="project" value="TreeGrafter"/>
</dbReference>
<dbReference type="PANTHER" id="PTHR11216">
    <property type="entry name" value="EH DOMAIN"/>
    <property type="match status" value="1"/>
</dbReference>
<dbReference type="SUPFAM" id="SSF47473">
    <property type="entry name" value="EF-hand"/>
    <property type="match status" value="1"/>
</dbReference>